<dbReference type="SUPFAM" id="SSF47240">
    <property type="entry name" value="Ferritin-like"/>
    <property type="match status" value="1"/>
</dbReference>
<protein>
    <submittedName>
        <fullName evidence="1">Ferritin_2 domain containing protein</fullName>
    </submittedName>
</protein>
<accession>A0A444WBU5</accession>
<sequence>MKKVKVEEVKSNLTNRRSFLKISGLAIAGTGLVLAGCNNDDDGGMAPPVDNQLPGVRNGVFDLGGGDAGILTYAYALEQLEADFYTRVVNGNNFGSVFSSEEQTVLTDLYNHEVIHREFFRAALTGALNDPDRLLPDLNFDYGDLNFGNRLQVLNTAKTLEDTGVAAYNGAGRYITTPDYLVIAGKIVSVEARHASAIRSLLNPGSADFAGDDVIDANGLDLAQMPSQILAAVGSLGVVQTPFTAQFLP</sequence>
<evidence type="ECO:0000313" key="1">
    <source>
        <dbReference type="EMBL" id="RYJ43307.1"/>
    </source>
</evidence>
<keyword evidence="2" id="KW-1185">Reference proteome</keyword>
<dbReference type="Proteomes" id="UP000289775">
    <property type="component" value="Unassembled WGS sequence"/>
</dbReference>
<proteinExistence type="predicted"/>
<reference evidence="1 2" key="1">
    <citation type="submission" date="2014-12" db="EMBL/GenBank/DDBJ databases">
        <title>Genome sequence of Flavobacterium beibuense RSKm HC5.</title>
        <authorList>
            <person name="Kim J.F."/>
            <person name="Song J.Y."/>
            <person name="Kwak M.-J."/>
            <person name="Lee S.-W."/>
        </authorList>
    </citation>
    <scope>NUCLEOTIDE SEQUENCE [LARGE SCALE GENOMIC DNA]</scope>
    <source>
        <strain evidence="1 2">RSKm HC5</strain>
    </source>
</reference>
<dbReference type="EMBL" id="JUIW01000005">
    <property type="protein sequence ID" value="RYJ43307.1"/>
    <property type="molecule type" value="Genomic_DNA"/>
</dbReference>
<comment type="caution">
    <text evidence="1">The sequence shown here is derived from an EMBL/GenBank/DDBJ whole genome shotgun (WGS) entry which is preliminary data.</text>
</comment>
<dbReference type="InterPro" id="IPR009078">
    <property type="entry name" value="Ferritin-like_SF"/>
</dbReference>
<evidence type="ECO:0000313" key="2">
    <source>
        <dbReference type="Proteomes" id="UP000289775"/>
    </source>
</evidence>
<organism evidence="1 2">
    <name type="scientific">Flavobacterium beibuense</name>
    <dbReference type="NCBI Taxonomy" id="657326"/>
    <lineage>
        <taxon>Bacteria</taxon>
        <taxon>Pseudomonadati</taxon>
        <taxon>Bacteroidota</taxon>
        <taxon>Flavobacteriia</taxon>
        <taxon>Flavobacteriales</taxon>
        <taxon>Flavobacteriaceae</taxon>
        <taxon>Flavobacterium</taxon>
    </lineage>
</organism>
<dbReference type="AlphaFoldDB" id="A0A444WBU5"/>
<name>A0A444WBU5_9FLAO</name>
<gene>
    <name evidence="1" type="ORF">NU09_1645</name>
</gene>
<dbReference type="Pfam" id="PF13668">
    <property type="entry name" value="Ferritin_2"/>
    <property type="match status" value="1"/>
</dbReference>